<organism evidence="2 3">
    <name type="scientific">Plasmodium vivax</name>
    <name type="common">malaria parasite P. vivax</name>
    <dbReference type="NCBI Taxonomy" id="5855"/>
    <lineage>
        <taxon>Eukaryota</taxon>
        <taxon>Sar</taxon>
        <taxon>Alveolata</taxon>
        <taxon>Apicomplexa</taxon>
        <taxon>Aconoidasida</taxon>
        <taxon>Haemosporida</taxon>
        <taxon>Plasmodiidae</taxon>
        <taxon>Plasmodium</taxon>
        <taxon>Plasmodium (Plasmodium)</taxon>
    </lineage>
</organism>
<accession>A0A1G4E7N7</accession>
<dbReference type="EMBL" id="FLYI01000155">
    <property type="protein sequence ID" value="SCA60344.1"/>
    <property type="molecule type" value="Genomic_DNA"/>
</dbReference>
<name>A0A1G4E7N7_PLAVI</name>
<dbReference type="VEuPathDB" id="PlasmoDB:PVX_024185"/>
<evidence type="ECO:0000313" key="3">
    <source>
        <dbReference type="Proteomes" id="UP000305196"/>
    </source>
</evidence>
<protein>
    <submittedName>
        <fullName evidence="2">VIR protein</fullName>
    </submittedName>
</protein>
<dbReference type="AlphaFoldDB" id="A0A1G4E7N7"/>
<dbReference type="Proteomes" id="UP000305196">
    <property type="component" value="Unassembled WGS sequence"/>
</dbReference>
<gene>
    <name evidence="2" type="ORF">PVC01_000060100</name>
</gene>
<dbReference type="VEuPathDB" id="PlasmoDB:PVPAM_000018800"/>
<dbReference type="InterPro" id="IPR008780">
    <property type="entry name" value="Plasmodium_Vir"/>
</dbReference>
<evidence type="ECO:0000256" key="1">
    <source>
        <dbReference type="SAM" id="MobiDB-lite"/>
    </source>
</evidence>
<dbReference type="Pfam" id="PF05795">
    <property type="entry name" value="Plasmodium_Vir"/>
    <property type="match status" value="1"/>
</dbReference>
<dbReference type="VEuPathDB" id="PlasmoDB:PVW1_140082300"/>
<dbReference type="VEuPathDB" id="PlasmoDB:PVP01_0001660"/>
<sequence>MTLYRTDPTYLDFYGYNSYKSRFRTDISYKNDEEIRKIIEEYMQKLPRNRSNLLDAFYLIITYLKNGGVLYSDNGYDACRYISYRIHEKIRELNFGVCDEDTFKLIKDFVAIYNEKEHNNYCKTYINYIEDDVYRKMKLLYELFDKYISLKKLKNDSSSCDTLHFLVHSYNDVIKDYKENDSYLFNKIKDLKYIIETSEWKSNTTCGYRVKHLLSLEPDNSHEKQVQQNQNKESESHQAAMQQKRDAHDIESTTALKDTDALQVQAELNARTELPRGKTLQEEQALKLGSAFQGEDVLESGKTFRERSEFPKILSLSVKENENPVQGMSLLVNTGDGVENEIPSGEAEMHHVVDPRRIPQDPQNFLGTMKNGISGFMNEVEPAPILGVSGGMGALFLLFKYTPVGTFFRGGRRINNRIPRTFYGQFAGGPAGYDDFYEGSFGPGPINISYRPELE</sequence>
<feature type="region of interest" description="Disordered" evidence="1">
    <location>
        <begin position="218"/>
        <end position="250"/>
    </location>
</feature>
<evidence type="ECO:0000313" key="2">
    <source>
        <dbReference type="EMBL" id="SCA60344.1"/>
    </source>
</evidence>
<proteinExistence type="predicted"/>
<feature type="compositionally biased region" description="Polar residues" evidence="1">
    <location>
        <begin position="226"/>
        <end position="241"/>
    </location>
</feature>
<reference evidence="2 3" key="1">
    <citation type="submission" date="2016-07" db="EMBL/GenBank/DDBJ databases">
        <authorList>
            <consortium name="Pathogen Informatics"/>
        </authorList>
    </citation>
    <scope>NUCLEOTIDE SEQUENCE [LARGE SCALE GENOMIC DNA]</scope>
</reference>